<dbReference type="Proteomes" id="UP000008549">
    <property type="component" value="Unassembled WGS sequence"/>
</dbReference>
<sequence length="178" mass="19814">MPINTTLLSKSWTGICLTDIMMSLSRNAAEEGLIGTTFPVLVLFGIFGNILTLTVLLAPNLRTRSNKLLACLAVADTVTLIVNLLHSMAHYEIFKLTIWFRRLYGNYYGKYKFQIIGTSNWSIATATWLVLVICLERLIINKYPLSVRKQAKSAICTILGVLGKALNFVLFCLSSASF</sequence>
<evidence type="ECO:0000256" key="5">
    <source>
        <dbReference type="SAM" id="Phobius"/>
    </source>
</evidence>
<keyword evidence="4 5" id="KW-0472">Membrane</keyword>
<feature type="transmembrane region" description="Helical" evidence="5">
    <location>
        <begin position="155"/>
        <end position="176"/>
    </location>
</feature>
<dbReference type="InParanoid" id="B6IGI3"/>
<gene>
    <name evidence="6" type="ORF">CBG26010</name>
    <name evidence="6" type="ORF">CBG_26010</name>
</gene>
<dbReference type="CTD" id="68917492"/>
<evidence type="ECO:0000313" key="6">
    <source>
        <dbReference type="EMBL" id="CAR99013.1"/>
    </source>
</evidence>
<feature type="transmembrane region" description="Helical" evidence="5">
    <location>
        <begin position="32"/>
        <end position="56"/>
    </location>
</feature>
<dbReference type="SUPFAM" id="SSF81321">
    <property type="entry name" value="Family A G protein-coupled receptor-like"/>
    <property type="match status" value="1"/>
</dbReference>
<dbReference type="HOGENOM" id="CLU_1511941_0_0_1"/>
<dbReference type="GeneID" id="68917492"/>
<dbReference type="PRINTS" id="PR00237">
    <property type="entry name" value="GPCRRHODOPSN"/>
</dbReference>
<feature type="transmembrane region" description="Helical" evidence="5">
    <location>
        <begin position="68"/>
        <end position="91"/>
    </location>
</feature>
<dbReference type="AlphaFoldDB" id="B6IGI3"/>
<protein>
    <submittedName>
        <fullName evidence="6">Protein CBG26010</fullName>
    </submittedName>
</protein>
<dbReference type="Gene3D" id="1.20.1070.10">
    <property type="entry name" value="Rhodopsin 7-helix transmembrane proteins"/>
    <property type="match status" value="1"/>
</dbReference>
<dbReference type="GO" id="GO:0008528">
    <property type="term" value="F:G protein-coupled peptide receptor activity"/>
    <property type="evidence" value="ECO:0007669"/>
    <property type="project" value="InterPro"/>
</dbReference>
<evidence type="ECO:0000256" key="4">
    <source>
        <dbReference type="ARBA" id="ARBA00023136"/>
    </source>
</evidence>
<dbReference type="EMBL" id="HE601347">
    <property type="protein sequence ID" value="CAR99013.1"/>
    <property type="molecule type" value="Genomic_DNA"/>
</dbReference>
<dbReference type="PANTHER" id="PTHR46895:SF3">
    <property type="entry name" value="G-PROTEIN COUPLED RECEPTOR F59B2.13-RELATED"/>
    <property type="match status" value="1"/>
</dbReference>
<dbReference type="PANTHER" id="PTHR46895">
    <property type="entry name" value="PROTEIN CBG20548-RELATED"/>
    <property type="match status" value="1"/>
</dbReference>
<keyword evidence="3 5" id="KW-1133">Transmembrane helix</keyword>
<dbReference type="STRING" id="6238.B6IGI3"/>
<evidence type="ECO:0000313" key="7">
    <source>
        <dbReference type="Proteomes" id="UP000008549"/>
    </source>
</evidence>
<reference evidence="6 7" key="2">
    <citation type="journal article" date="2011" name="PLoS Genet.">
        <title>Caenorhabditis briggsae recombinant inbred line genotypes reveal inter-strain incompatibility and the evolution of recombination.</title>
        <authorList>
            <person name="Ross J.A."/>
            <person name="Koboldt D.C."/>
            <person name="Staisch J.E."/>
            <person name="Chamberlin H.M."/>
            <person name="Gupta B.P."/>
            <person name="Miller R.D."/>
            <person name="Baird S.E."/>
            <person name="Haag E.S."/>
        </authorList>
    </citation>
    <scope>NUCLEOTIDE SEQUENCE [LARGE SCALE GENOMIC DNA]</scope>
    <source>
        <strain evidence="6 7">AF16</strain>
    </source>
</reference>
<comment type="subcellular location">
    <subcellularLocation>
        <location evidence="1">Membrane</location>
    </subcellularLocation>
</comment>
<evidence type="ECO:0000256" key="1">
    <source>
        <dbReference type="ARBA" id="ARBA00004370"/>
    </source>
</evidence>
<organism evidence="6 7">
    <name type="scientific">Caenorhabditis briggsae</name>
    <dbReference type="NCBI Taxonomy" id="6238"/>
    <lineage>
        <taxon>Eukaryota</taxon>
        <taxon>Metazoa</taxon>
        <taxon>Ecdysozoa</taxon>
        <taxon>Nematoda</taxon>
        <taxon>Chromadorea</taxon>
        <taxon>Rhabditida</taxon>
        <taxon>Rhabditina</taxon>
        <taxon>Rhabditomorpha</taxon>
        <taxon>Rhabditoidea</taxon>
        <taxon>Rhabditidae</taxon>
        <taxon>Peloderinae</taxon>
        <taxon>Caenorhabditis</taxon>
    </lineage>
</organism>
<dbReference type="KEGG" id="cbr:CBG_26010"/>
<dbReference type="OMA" id="FANWNSA"/>
<dbReference type="InterPro" id="IPR000276">
    <property type="entry name" value="GPCR_Rhodpsn"/>
</dbReference>
<dbReference type="InterPro" id="IPR019427">
    <property type="entry name" value="7TM_GPCR_serpentine_rcpt_Srw"/>
</dbReference>
<evidence type="ECO:0000256" key="2">
    <source>
        <dbReference type="ARBA" id="ARBA00022692"/>
    </source>
</evidence>
<dbReference type="RefSeq" id="XP_045098580.1">
    <property type="nucleotide sequence ID" value="XM_045244360.1"/>
</dbReference>
<reference evidence="6 7" key="1">
    <citation type="journal article" date="2003" name="PLoS Biol.">
        <title>The genome sequence of Caenorhabditis briggsae: a platform for comparative genomics.</title>
        <authorList>
            <person name="Stein L.D."/>
            <person name="Bao Z."/>
            <person name="Blasiar D."/>
            <person name="Blumenthal T."/>
            <person name="Brent M.R."/>
            <person name="Chen N."/>
            <person name="Chinwalla A."/>
            <person name="Clarke L."/>
            <person name="Clee C."/>
            <person name="Coghlan A."/>
            <person name="Coulson A."/>
            <person name="D'Eustachio P."/>
            <person name="Fitch D.H."/>
            <person name="Fulton L.A."/>
            <person name="Fulton R.E."/>
            <person name="Griffiths-Jones S."/>
            <person name="Harris T.W."/>
            <person name="Hillier L.W."/>
            <person name="Kamath R."/>
            <person name="Kuwabara P.E."/>
            <person name="Mardis E.R."/>
            <person name="Marra M.A."/>
            <person name="Miner T.L."/>
            <person name="Minx P."/>
            <person name="Mullikin J.C."/>
            <person name="Plumb R.W."/>
            <person name="Rogers J."/>
            <person name="Schein J.E."/>
            <person name="Sohrmann M."/>
            <person name="Spieth J."/>
            <person name="Stajich J.E."/>
            <person name="Wei C."/>
            <person name="Willey D."/>
            <person name="Wilson R.K."/>
            <person name="Durbin R."/>
            <person name="Waterston R.H."/>
        </authorList>
    </citation>
    <scope>NUCLEOTIDE SEQUENCE [LARGE SCALE GENOMIC DNA]</scope>
    <source>
        <strain evidence="6 7">AF16</strain>
    </source>
</reference>
<evidence type="ECO:0000256" key="3">
    <source>
        <dbReference type="ARBA" id="ARBA00022989"/>
    </source>
</evidence>
<proteinExistence type="predicted"/>
<dbReference type="Pfam" id="PF10324">
    <property type="entry name" value="7TM_GPCR_Srw"/>
    <property type="match status" value="1"/>
</dbReference>
<accession>B6IGI3</accession>
<dbReference type="eggNOG" id="ENOG502TFXB">
    <property type="taxonomic scope" value="Eukaryota"/>
</dbReference>
<dbReference type="GO" id="GO:0016020">
    <property type="term" value="C:membrane"/>
    <property type="evidence" value="ECO:0007669"/>
    <property type="project" value="UniProtKB-SubCell"/>
</dbReference>
<keyword evidence="7" id="KW-1185">Reference proteome</keyword>
<keyword evidence="2 5" id="KW-0812">Transmembrane</keyword>
<name>B6IGI3_CAEBR</name>
<feature type="transmembrane region" description="Helical" evidence="5">
    <location>
        <begin position="111"/>
        <end position="135"/>
    </location>
</feature>